<keyword evidence="2" id="KW-1185">Reference proteome</keyword>
<proteinExistence type="predicted"/>
<name>A0A4C2AE10_EUMVA</name>
<reference evidence="1 2" key="1">
    <citation type="journal article" date="2019" name="Commun. Biol.">
        <title>The bagworm genome reveals a unique fibroin gene that provides high tensile strength.</title>
        <authorList>
            <person name="Kono N."/>
            <person name="Nakamura H."/>
            <person name="Ohtoshi R."/>
            <person name="Tomita M."/>
            <person name="Numata K."/>
            <person name="Arakawa K."/>
        </authorList>
    </citation>
    <scope>NUCLEOTIDE SEQUENCE [LARGE SCALE GENOMIC DNA]</scope>
</reference>
<dbReference type="AlphaFoldDB" id="A0A4C2AE10"/>
<accession>A0A4C2AE10</accession>
<organism evidence="1 2">
    <name type="scientific">Eumeta variegata</name>
    <name type="common">Bagworm moth</name>
    <name type="synonym">Eumeta japonica</name>
    <dbReference type="NCBI Taxonomy" id="151549"/>
    <lineage>
        <taxon>Eukaryota</taxon>
        <taxon>Metazoa</taxon>
        <taxon>Ecdysozoa</taxon>
        <taxon>Arthropoda</taxon>
        <taxon>Hexapoda</taxon>
        <taxon>Insecta</taxon>
        <taxon>Pterygota</taxon>
        <taxon>Neoptera</taxon>
        <taxon>Endopterygota</taxon>
        <taxon>Lepidoptera</taxon>
        <taxon>Glossata</taxon>
        <taxon>Ditrysia</taxon>
        <taxon>Tineoidea</taxon>
        <taxon>Psychidae</taxon>
        <taxon>Oiketicinae</taxon>
        <taxon>Eumeta</taxon>
    </lineage>
</organism>
<evidence type="ECO:0000313" key="1">
    <source>
        <dbReference type="EMBL" id="GBP98288.1"/>
    </source>
</evidence>
<sequence length="108" mass="12605">MKEMTVQRYRAQRTKFCLSELSANDARRRFNAPRPFLLRSRVPNLRHCNASVTNFTAAEFHRIEIEVGIEIGYDSWLLSKATAEPTPTRIAIEIGIRNNVEWDHEYDP</sequence>
<dbReference type="Proteomes" id="UP000299102">
    <property type="component" value="Unassembled WGS sequence"/>
</dbReference>
<dbReference type="EMBL" id="BGZK01003108">
    <property type="protein sequence ID" value="GBP98288.1"/>
    <property type="molecule type" value="Genomic_DNA"/>
</dbReference>
<comment type="caution">
    <text evidence="1">The sequence shown here is derived from an EMBL/GenBank/DDBJ whole genome shotgun (WGS) entry which is preliminary data.</text>
</comment>
<gene>
    <name evidence="1" type="ORF">EVAR_69502_1</name>
</gene>
<protein>
    <submittedName>
        <fullName evidence="1">Uncharacterized protein</fullName>
    </submittedName>
</protein>
<evidence type="ECO:0000313" key="2">
    <source>
        <dbReference type="Proteomes" id="UP000299102"/>
    </source>
</evidence>